<gene>
    <name evidence="1" type="ORF">R7L_gp44</name>
</gene>
<organism evidence="1 2">
    <name type="scientific">Dinoroseobacter phage vB_DshP-R7L</name>
    <dbReference type="NCBI Taxonomy" id="2873349"/>
    <lineage>
        <taxon>Viruses</taxon>
        <taxon>Duplodnaviria</taxon>
        <taxon>Heunggongvirae</taxon>
        <taxon>Uroviricota</taxon>
        <taxon>Caudoviricetes</taxon>
        <taxon>Schitoviridae</taxon>
        <taxon>Rhodovirinae</taxon>
        <taxon>Gonggongvirus</taxon>
        <taxon>Gonggongvirus R7l</taxon>
    </lineage>
</organism>
<evidence type="ECO:0000313" key="1">
    <source>
        <dbReference type="EMBL" id="UAT28883.1"/>
    </source>
</evidence>
<dbReference type="SUPFAM" id="SSF55874">
    <property type="entry name" value="ATPase domain of HSP90 chaperone/DNA topoisomerase II/histidine kinase"/>
    <property type="match status" value="1"/>
</dbReference>
<dbReference type="InterPro" id="IPR036890">
    <property type="entry name" value="HATPase_C_sf"/>
</dbReference>
<evidence type="ECO:0008006" key="3">
    <source>
        <dbReference type="Google" id="ProtNLM"/>
    </source>
</evidence>
<accession>A0AAE9BMQ1</accession>
<sequence length="855" mass="98637">MQVLNGGDFEQKNVLIGGGKTEAFGVTNDPVLMNMLSTGLYQKPMRTMIQETMFNAWDAHRMGNCQDRPIDIYINDTSGLIVRDYGPGIHKQEIHPIYCIYGNSTKRDNDALTGGFGLGSKSPYAYTDSFTVTSHHEGFKGMYIMNRVSEENDGGPGRSVIFEDVPTEESGLVVTIPLKSESDRNRAYEYIKELMYLSGIKANIHYEDEEVEVIEADSVDPGDWVVDDDKTGELFAVYGGVRYKIVDDEAYTDEYRFVSKMARMLGTLYIGFKPSTLSPLPSREGLNLNSKTVEAIKNQLEILEENFREMLTPATRTSLNEAFKSLKESGVEPKFLIEAWVRVGDRKNLEQVIDSSHPVHSACYEQCPTGMNESMWISLINLCFKKSADIERMLGDRKFEQMKYIIWAKNFPDHKHYRDYIMDRGNSRKQLLTASMIERPKTAVELLEAKKICDEATGLNNDLRYPRNDTWEVLTNVRTVNKRNLNERQKDIINALDKDGKVKPKIVLDRLWFKRDSKDFDHILLTKTIIIAKTLGALKDSNFSYQAMFTQNYPGVSRHHPFHHSSFTGDYYYETNARPVAAIVVHQKKGAYDKALKALEDAGWDVHEADDPQPPERPVASDGTVIVPQPRGEAVYPLYDPSQNDWADWDNEVPNPSVYLCVTEHKVKNAYGSDLPDKQLLAYVYQNTPRMVIIHNKSRITKKLQKNAMSFEDKLHQMVEKMLSNPERVEKMLLHREFHERSDLPERIRMLPEVQKFFKVPYLRTKEKERFAADLYILKRIKDTYRNNWVKYETKELIRKTFHPENEPDSVRLVREYSEKCDLFNGSALKSHVRDMKPGEVKVFSEKLMRFLRTV</sequence>
<dbReference type="Gene3D" id="3.30.565.10">
    <property type="entry name" value="Histidine kinase-like ATPase, C-terminal domain"/>
    <property type="match status" value="1"/>
</dbReference>
<dbReference type="Proteomes" id="UP000828212">
    <property type="component" value="Segment"/>
</dbReference>
<keyword evidence="2" id="KW-1185">Reference proteome</keyword>
<name>A0AAE9BMQ1_9CAUD</name>
<dbReference type="EMBL" id="MZ773648">
    <property type="protein sequence ID" value="UAT28883.1"/>
    <property type="molecule type" value="Genomic_DNA"/>
</dbReference>
<protein>
    <recommendedName>
        <fullName evidence="3">RIIA-like protein</fullName>
    </recommendedName>
</protein>
<proteinExistence type="predicted"/>
<reference evidence="1" key="1">
    <citation type="submission" date="2021-08" db="EMBL/GenBank/DDBJ databases">
        <authorList>
            <person name="Lu L."/>
            <person name="Huang X."/>
            <person name="Zhang R."/>
            <person name="Jiao N."/>
        </authorList>
    </citation>
    <scope>NUCLEOTIDE SEQUENCE</scope>
</reference>
<evidence type="ECO:0000313" key="2">
    <source>
        <dbReference type="Proteomes" id="UP000828212"/>
    </source>
</evidence>